<keyword evidence="3" id="KW-0833">Ubl conjugation pathway</keyword>
<evidence type="ECO:0000256" key="2">
    <source>
        <dbReference type="ARBA" id="ARBA00009993"/>
    </source>
</evidence>
<keyword evidence="7" id="KW-1185">Reference proteome</keyword>
<dbReference type="InterPro" id="IPR016897">
    <property type="entry name" value="SKP1"/>
</dbReference>
<comment type="pathway">
    <text evidence="1">Protein modification; protein ubiquitination.</text>
</comment>
<proteinExistence type="inferred from homology"/>
<sequence length="177" mass="19835">MVKLRLTRRIATTMSPPEKKQETETTSSNRMITLKCSDGETFVVEEAVVVQSDTIRGMIKGPGAQDAVTLDGVTGNTLSKIIDYCRKHAQVAPNSDDPDGIGEDLEDWDENFVAVDPEMLHNLVMAADYLKISGLYDVTFTALWDSLAIQTLVGPECTEWEWPNEEVKGRRVKRHFF</sequence>
<dbReference type="InterPro" id="IPR036296">
    <property type="entry name" value="SKP1-like_dim_sf"/>
</dbReference>
<dbReference type="SUPFAM" id="SSF54695">
    <property type="entry name" value="POZ domain"/>
    <property type="match status" value="1"/>
</dbReference>
<comment type="similarity">
    <text evidence="2">Belongs to the SKP1 family.</text>
</comment>
<protein>
    <recommendedName>
        <fullName evidence="5">SKP1 component POZ domain-containing protein</fullName>
    </recommendedName>
</protein>
<dbReference type="Proteomes" id="UP001415857">
    <property type="component" value="Unassembled WGS sequence"/>
</dbReference>
<evidence type="ECO:0000313" key="6">
    <source>
        <dbReference type="EMBL" id="KAK9269883.1"/>
    </source>
</evidence>
<dbReference type="InterPro" id="IPR001232">
    <property type="entry name" value="SKP1-like"/>
</dbReference>
<evidence type="ECO:0000256" key="1">
    <source>
        <dbReference type="ARBA" id="ARBA00004906"/>
    </source>
</evidence>
<feature type="region of interest" description="Disordered" evidence="4">
    <location>
        <begin position="6"/>
        <end position="29"/>
    </location>
</feature>
<evidence type="ECO:0000256" key="3">
    <source>
        <dbReference type="ARBA" id="ARBA00022786"/>
    </source>
</evidence>
<dbReference type="Pfam" id="PF03931">
    <property type="entry name" value="Skp1_POZ"/>
    <property type="match status" value="1"/>
</dbReference>
<gene>
    <name evidence="6" type="ORF">L1049_025456</name>
</gene>
<evidence type="ECO:0000256" key="4">
    <source>
        <dbReference type="SAM" id="MobiDB-lite"/>
    </source>
</evidence>
<dbReference type="SUPFAM" id="SSF81382">
    <property type="entry name" value="Skp1 dimerisation domain-like"/>
    <property type="match status" value="1"/>
</dbReference>
<dbReference type="PANTHER" id="PTHR11165">
    <property type="entry name" value="SKP1"/>
    <property type="match status" value="1"/>
</dbReference>
<dbReference type="Gene3D" id="3.30.710.10">
    <property type="entry name" value="Potassium Channel Kv1.1, Chain A"/>
    <property type="match status" value="1"/>
</dbReference>
<dbReference type="InterPro" id="IPR011333">
    <property type="entry name" value="SKP1/BTB/POZ_sf"/>
</dbReference>
<feature type="domain" description="SKP1 component POZ" evidence="5">
    <location>
        <begin position="31"/>
        <end position="89"/>
    </location>
</feature>
<comment type="caution">
    <text evidence="6">The sequence shown here is derived from an EMBL/GenBank/DDBJ whole genome shotgun (WGS) entry which is preliminary data.</text>
</comment>
<evidence type="ECO:0000259" key="5">
    <source>
        <dbReference type="Pfam" id="PF03931"/>
    </source>
</evidence>
<dbReference type="AlphaFoldDB" id="A0AAP0NBG6"/>
<reference evidence="6 7" key="1">
    <citation type="journal article" date="2024" name="Plant J.">
        <title>Genome sequences and population genomics reveal climatic adaptation and genomic divergence between two closely related sweetgum species.</title>
        <authorList>
            <person name="Xu W.Q."/>
            <person name="Ren C.Q."/>
            <person name="Zhang X.Y."/>
            <person name="Comes H.P."/>
            <person name="Liu X.H."/>
            <person name="Li Y.G."/>
            <person name="Kettle C.J."/>
            <person name="Jalonen R."/>
            <person name="Gaisberger H."/>
            <person name="Ma Y.Z."/>
            <person name="Qiu Y.X."/>
        </authorList>
    </citation>
    <scope>NUCLEOTIDE SEQUENCE [LARGE SCALE GENOMIC DNA]</scope>
    <source>
        <strain evidence="6">Hangzhou</strain>
    </source>
</reference>
<dbReference type="EMBL" id="JBBPBK010000014">
    <property type="protein sequence ID" value="KAK9269883.1"/>
    <property type="molecule type" value="Genomic_DNA"/>
</dbReference>
<accession>A0AAP0NBG6</accession>
<dbReference type="SMART" id="SM00512">
    <property type="entry name" value="Skp1"/>
    <property type="match status" value="1"/>
</dbReference>
<dbReference type="InterPro" id="IPR016073">
    <property type="entry name" value="Skp1_comp_POZ"/>
</dbReference>
<evidence type="ECO:0000313" key="7">
    <source>
        <dbReference type="Proteomes" id="UP001415857"/>
    </source>
</evidence>
<organism evidence="6 7">
    <name type="scientific">Liquidambar formosana</name>
    <name type="common">Formosan gum</name>
    <dbReference type="NCBI Taxonomy" id="63359"/>
    <lineage>
        <taxon>Eukaryota</taxon>
        <taxon>Viridiplantae</taxon>
        <taxon>Streptophyta</taxon>
        <taxon>Embryophyta</taxon>
        <taxon>Tracheophyta</taxon>
        <taxon>Spermatophyta</taxon>
        <taxon>Magnoliopsida</taxon>
        <taxon>eudicotyledons</taxon>
        <taxon>Gunneridae</taxon>
        <taxon>Pentapetalae</taxon>
        <taxon>Saxifragales</taxon>
        <taxon>Altingiaceae</taxon>
        <taxon>Liquidambar</taxon>
    </lineage>
</organism>
<dbReference type="GO" id="GO:0006511">
    <property type="term" value="P:ubiquitin-dependent protein catabolic process"/>
    <property type="evidence" value="ECO:0007669"/>
    <property type="project" value="InterPro"/>
</dbReference>
<name>A0AAP0NBG6_LIQFO</name>
<dbReference type="GO" id="GO:0009867">
    <property type="term" value="P:jasmonic acid mediated signaling pathway"/>
    <property type="evidence" value="ECO:0007669"/>
    <property type="project" value="UniProtKB-ARBA"/>
</dbReference>